<feature type="transmembrane region" description="Helical" evidence="7">
    <location>
        <begin position="57"/>
        <end position="76"/>
    </location>
</feature>
<evidence type="ECO:0000256" key="7">
    <source>
        <dbReference type="SAM" id="Phobius"/>
    </source>
</evidence>
<feature type="compositionally biased region" description="Basic and acidic residues" evidence="6">
    <location>
        <begin position="335"/>
        <end position="351"/>
    </location>
</feature>
<dbReference type="InterPro" id="IPR001851">
    <property type="entry name" value="ABC_transp_permease"/>
</dbReference>
<feature type="transmembrane region" description="Helical" evidence="7">
    <location>
        <begin position="250"/>
        <end position="272"/>
    </location>
</feature>
<dbReference type="AlphaFoldDB" id="A0A411YJQ8"/>
<dbReference type="PANTHER" id="PTHR30482:SF17">
    <property type="entry name" value="ABC TRANSPORTER ATP-BINDING PROTEIN"/>
    <property type="match status" value="1"/>
</dbReference>
<evidence type="ECO:0000256" key="5">
    <source>
        <dbReference type="ARBA" id="ARBA00023136"/>
    </source>
</evidence>
<dbReference type="GO" id="GO:0005886">
    <property type="term" value="C:plasma membrane"/>
    <property type="evidence" value="ECO:0007669"/>
    <property type="project" value="UniProtKB-SubCell"/>
</dbReference>
<feature type="transmembrane region" description="Helical" evidence="7">
    <location>
        <begin position="82"/>
        <end position="105"/>
    </location>
</feature>
<dbReference type="Pfam" id="PF02653">
    <property type="entry name" value="BPD_transp_2"/>
    <property type="match status" value="1"/>
</dbReference>
<dbReference type="EMBL" id="CP036402">
    <property type="protein sequence ID" value="QBI21429.1"/>
    <property type="molecule type" value="Genomic_DNA"/>
</dbReference>
<dbReference type="InterPro" id="IPR043428">
    <property type="entry name" value="LivM-like"/>
</dbReference>
<dbReference type="OrthoDB" id="9814461at2"/>
<keyword evidence="9" id="KW-1185">Reference proteome</keyword>
<proteinExistence type="predicted"/>
<evidence type="ECO:0000313" key="9">
    <source>
        <dbReference type="Proteomes" id="UP000291469"/>
    </source>
</evidence>
<keyword evidence="2" id="KW-1003">Cell membrane</keyword>
<dbReference type="CDD" id="cd06581">
    <property type="entry name" value="TM_PBP1_LivM_like"/>
    <property type="match status" value="1"/>
</dbReference>
<dbReference type="Proteomes" id="UP000291469">
    <property type="component" value="Chromosome"/>
</dbReference>
<evidence type="ECO:0000256" key="3">
    <source>
        <dbReference type="ARBA" id="ARBA00022692"/>
    </source>
</evidence>
<dbReference type="PANTHER" id="PTHR30482">
    <property type="entry name" value="HIGH-AFFINITY BRANCHED-CHAIN AMINO ACID TRANSPORT SYSTEM PERMEASE"/>
    <property type="match status" value="1"/>
</dbReference>
<reference evidence="8 9" key="1">
    <citation type="submission" date="2019-01" db="EMBL/GenBank/DDBJ databases">
        <title>Egibacter rhizosphaerae EGI 80759T.</title>
        <authorList>
            <person name="Chen D.-D."/>
            <person name="Tian Y."/>
            <person name="Jiao J.-Y."/>
            <person name="Zhang X.-T."/>
            <person name="Zhang Y.-G."/>
            <person name="Zhang Y."/>
            <person name="Xiao M."/>
            <person name="Shu W.-S."/>
            <person name="Li W.-J."/>
        </authorList>
    </citation>
    <scope>NUCLEOTIDE SEQUENCE [LARGE SCALE GENOMIC DNA]</scope>
    <source>
        <strain evidence="8 9">EGI 80759</strain>
    </source>
</reference>
<keyword evidence="3 7" id="KW-0812">Transmembrane</keyword>
<dbReference type="GO" id="GO:0015658">
    <property type="term" value="F:branched-chain amino acid transmembrane transporter activity"/>
    <property type="evidence" value="ECO:0007669"/>
    <property type="project" value="InterPro"/>
</dbReference>
<feature type="transmembrane region" description="Helical" evidence="7">
    <location>
        <begin position="29"/>
        <end position="50"/>
    </location>
</feature>
<feature type="transmembrane region" description="Helical" evidence="7">
    <location>
        <begin position="201"/>
        <end position="230"/>
    </location>
</feature>
<feature type="transmembrane region" description="Helical" evidence="7">
    <location>
        <begin position="112"/>
        <end position="133"/>
    </location>
</feature>
<evidence type="ECO:0000313" key="8">
    <source>
        <dbReference type="EMBL" id="QBI21429.1"/>
    </source>
</evidence>
<protein>
    <submittedName>
        <fullName evidence="8">Branched-chain amino acid ABC transporter permease</fullName>
    </submittedName>
</protein>
<feature type="transmembrane region" description="Helical" evidence="7">
    <location>
        <begin position="161"/>
        <end position="180"/>
    </location>
</feature>
<dbReference type="RefSeq" id="WP_131156421.1">
    <property type="nucleotide sequence ID" value="NZ_CP036402.1"/>
</dbReference>
<keyword evidence="4 7" id="KW-1133">Transmembrane helix</keyword>
<comment type="subcellular location">
    <subcellularLocation>
        <location evidence="1">Cell membrane</location>
        <topology evidence="1">Multi-pass membrane protein</topology>
    </subcellularLocation>
</comment>
<feature type="transmembrane region" description="Helical" evidence="7">
    <location>
        <begin position="7"/>
        <end position="23"/>
    </location>
</feature>
<feature type="transmembrane region" description="Helical" evidence="7">
    <location>
        <begin position="284"/>
        <end position="306"/>
    </location>
</feature>
<evidence type="ECO:0000256" key="4">
    <source>
        <dbReference type="ARBA" id="ARBA00022989"/>
    </source>
</evidence>
<evidence type="ECO:0000256" key="1">
    <source>
        <dbReference type="ARBA" id="ARBA00004651"/>
    </source>
</evidence>
<keyword evidence="5 7" id="KW-0472">Membrane</keyword>
<organism evidence="8 9">
    <name type="scientific">Egibacter rhizosphaerae</name>
    <dbReference type="NCBI Taxonomy" id="1670831"/>
    <lineage>
        <taxon>Bacteria</taxon>
        <taxon>Bacillati</taxon>
        <taxon>Actinomycetota</taxon>
        <taxon>Nitriliruptoria</taxon>
        <taxon>Egibacterales</taxon>
        <taxon>Egibacteraceae</taxon>
        <taxon>Egibacter</taxon>
    </lineage>
</organism>
<name>A0A411YJQ8_9ACTN</name>
<evidence type="ECO:0000256" key="2">
    <source>
        <dbReference type="ARBA" id="ARBA00022475"/>
    </source>
</evidence>
<gene>
    <name evidence="8" type="ORF">ER308_18885</name>
</gene>
<evidence type="ECO:0000256" key="6">
    <source>
        <dbReference type="SAM" id="MobiDB-lite"/>
    </source>
</evidence>
<accession>A0A411YJQ8</accession>
<feature type="region of interest" description="Disordered" evidence="6">
    <location>
        <begin position="324"/>
        <end position="351"/>
    </location>
</feature>
<dbReference type="KEGG" id="erz:ER308_18885"/>
<sequence>MRRVLKLVGILALGVGLVVYPFVVPQPQFWVLNVGVKAIWLGTTALSLTFLQKFTGLLSLGQLAFYGMAGYAIAYLTSENGWSYAASIPLAIAFGTLLGLLVALFAVRSSGVYFLMLTLAVSQLMFFAALQAYPVTGGHSGITGVQPPTIAGLDLATPLGLYWFALLVAALLYALCRYLSRTPFGLAMEGVRDSEERMRALGYNVYALKVAAFTVAAFVASTSGVVALFYHRQITPDGVGLISSIDVLVAAVLGGAASLPGAYLGAAALTFVQNFAQFFTPRHLTLTGAVFVIVVMFFPGGIAGLGRQFKGYALRYRSHRARHRAAVAPPAPDGGQREVKALRSEGGSSHE</sequence>